<dbReference type="EMBL" id="JAAAID010001340">
    <property type="protein sequence ID" value="KAG0010428.1"/>
    <property type="molecule type" value="Genomic_DNA"/>
</dbReference>
<dbReference type="Gene3D" id="3.30.450.150">
    <property type="entry name" value="Haem-degrading domain"/>
    <property type="match status" value="1"/>
</dbReference>
<dbReference type="SUPFAM" id="SSF143744">
    <property type="entry name" value="GlcG-like"/>
    <property type="match status" value="1"/>
</dbReference>
<sequence length="174" mass="19589">MSLNDQQKADAAAVMPLLLQDEKELQFSRFTNDDALTLGNIIVHLAKERVPYKGISILITRNGQVLFQHSMEGTTVDNEDWLRRKNNTVIRLQHSSYYIGRELASKGLTDMEKTYRVSMNDYACHGGGFPLLIKDVGCVGAIVVSGLKQGEDHLLVTQGIRELITKMEQQQQQQ</sequence>
<dbReference type="PANTHER" id="PTHR28255:SF1">
    <property type="entry name" value="UPF0303 PROTEIN YBR137W"/>
    <property type="match status" value="1"/>
</dbReference>
<accession>A0A9P6SXX7</accession>
<dbReference type="InterPro" id="IPR005624">
    <property type="entry name" value="PduO/GlcC-like"/>
</dbReference>
<dbReference type="Proteomes" id="UP000703661">
    <property type="component" value="Unassembled WGS sequence"/>
</dbReference>
<reference evidence="1" key="1">
    <citation type="journal article" date="2020" name="Fungal Divers.">
        <title>Resolving the Mortierellaceae phylogeny through synthesis of multi-gene phylogenetics and phylogenomics.</title>
        <authorList>
            <person name="Vandepol N."/>
            <person name="Liber J."/>
            <person name="Desiro A."/>
            <person name="Na H."/>
            <person name="Kennedy M."/>
            <person name="Barry K."/>
            <person name="Grigoriev I.V."/>
            <person name="Miller A.N."/>
            <person name="O'Donnell K."/>
            <person name="Stajich J.E."/>
            <person name="Bonito G."/>
        </authorList>
    </citation>
    <scope>NUCLEOTIDE SEQUENCE</scope>
    <source>
        <strain evidence="1">NRRL 2769</strain>
    </source>
</reference>
<organism evidence="1 2">
    <name type="scientific">Entomortierella chlamydospora</name>
    <dbReference type="NCBI Taxonomy" id="101097"/>
    <lineage>
        <taxon>Eukaryota</taxon>
        <taxon>Fungi</taxon>
        <taxon>Fungi incertae sedis</taxon>
        <taxon>Mucoromycota</taxon>
        <taxon>Mortierellomycotina</taxon>
        <taxon>Mortierellomycetes</taxon>
        <taxon>Mortierellales</taxon>
        <taxon>Mortierellaceae</taxon>
        <taxon>Entomortierella</taxon>
    </lineage>
</organism>
<dbReference type="NCBIfam" id="NF002696">
    <property type="entry name" value="PRK02487.1-5"/>
    <property type="match status" value="1"/>
</dbReference>
<proteinExistence type="predicted"/>
<gene>
    <name evidence="1" type="ORF">BGZ80_001497</name>
</gene>
<dbReference type="InterPro" id="IPR010371">
    <property type="entry name" value="YBR137W-like"/>
</dbReference>
<dbReference type="InterPro" id="IPR038084">
    <property type="entry name" value="PduO/GlcC-like_sf"/>
</dbReference>
<protein>
    <submittedName>
        <fullName evidence="1">Uncharacterized protein</fullName>
    </submittedName>
</protein>
<dbReference type="AlphaFoldDB" id="A0A9P6SXX7"/>
<dbReference type="PIRSF" id="PIRSF008757">
    <property type="entry name" value="UCP008757"/>
    <property type="match status" value="1"/>
</dbReference>
<evidence type="ECO:0000313" key="2">
    <source>
        <dbReference type="Proteomes" id="UP000703661"/>
    </source>
</evidence>
<dbReference type="PANTHER" id="PTHR28255">
    <property type="match status" value="1"/>
</dbReference>
<dbReference type="Pfam" id="PF03928">
    <property type="entry name" value="HbpS-like"/>
    <property type="match status" value="1"/>
</dbReference>
<name>A0A9P6SXX7_9FUNG</name>
<evidence type="ECO:0000313" key="1">
    <source>
        <dbReference type="EMBL" id="KAG0010428.1"/>
    </source>
</evidence>
<comment type="caution">
    <text evidence="1">The sequence shown here is derived from an EMBL/GenBank/DDBJ whole genome shotgun (WGS) entry which is preliminary data.</text>
</comment>
<keyword evidence="2" id="KW-1185">Reference proteome</keyword>